<evidence type="ECO:0000256" key="3">
    <source>
        <dbReference type="ARBA" id="ARBA00006870"/>
    </source>
</evidence>
<evidence type="ECO:0000256" key="1">
    <source>
        <dbReference type="ARBA" id="ARBA00002536"/>
    </source>
</evidence>
<protein>
    <recommendedName>
        <fullName evidence="10">Cytochrome c oxidase polypeptide 4</fullName>
        <ecNumber evidence="10">7.1.1.9</ecNumber>
    </recommendedName>
    <alternativeName>
        <fullName evidence="10">Cytochrome aa3 subunit 4</fullName>
    </alternativeName>
    <alternativeName>
        <fullName evidence="10">Cytochrome c oxidase polypeptide IV</fullName>
    </alternativeName>
</protein>
<dbReference type="Pfam" id="PF12270">
    <property type="entry name" value="Cyt_c_ox_IV"/>
    <property type="match status" value="1"/>
</dbReference>
<feature type="transmembrane region" description="Helical" evidence="11">
    <location>
        <begin position="7"/>
        <end position="25"/>
    </location>
</feature>
<evidence type="ECO:0000313" key="13">
    <source>
        <dbReference type="Proteomes" id="UP000196230"/>
    </source>
</evidence>
<evidence type="ECO:0000256" key="8">
    <source>
        <dbReference type="ARBA" id="ARBA00023136"/>
    </source>
</evidence>
<comment type="subcellular location">
    <subcellularLocation>
        <location evidence="2">Cell membrane</location>
        <topology evidence="2">Multi-pass membrane protein</topology>
    </subcellularLocation>
</comment>
<comment type="similarity">
    <text evidence="3 10">Belongs to the cytochrome c oxidase bacterial subunit CtaF family.</text>
</comment>
<accession>A0A1R4J919</accession>
<reference evidence="12 13" key="1">
    <citation type="submission" date="2017-02" db="EMBL/GenBank/DDBJ databases">
        <authorList>
            <person name="Peterson S.W."/>
        </authorList>
    </citation>
    <scope>NUCLEOTIDE SEQUENCE [LARGE SCALE GENOMIC DNA]</scope>
    <source>
        <strain evidence="12 13">2B3F</strain>
    </source>
</reference>
<evidence type="ECO:0000256" key="11">
    <source>
        <dbReference type="SAM" id="Phobius"/>
    </source>
</evidence>
<keyword evidence="8 10" id="KW-0472">Membrane</keyword>
<proteinExistence type="inferred from homology"/>
<comment type="function">
    <text evidence="1 10">Part of cytochrome c oxidase, its function is unknown.</text>
</comment>
<name>A0A1R4J919_9MICC</name>
<dbReference type="GO" id="GO:0022900">
    <property type="term" value="P:electron transport chain"/>
    <property type="evidence" value="ECO:0007669"/>
    <property type="project" value="InterPro"/>
</dbReference>
<evidence type="ECO:0000256" key="9">
    <source>
        <dbReference type="ARBA" id="ARBA00047816"/>
    </source>
</evidence>
<dbReference type="GO" id="GO:0004129">
    <property type="term" value="F:cytochrome-c oxidase activity"/>
    <property type="evidence" value="ECO:0007669"/>
    <property type="project" value="UniProtKB-EC"/>
</dbReference>
<dbReference type="GO" id="GO:0005886">
    <property type="term" value="C:plasma membrane"/>
    <property type="evidence" value="ECO:0007669"/>
    <property type="project" value="UniProtKB-SubCell"/>
</dbReference>
<dbReference type="Proteomes" id="UP000196230">
    <property type="component" value="Unassembled WGS sequence"/>
</dbReference>
<dbReference type="AlphaFoldDB" id="A0A1R4J919"/>
<gene>
    <name evidence="12" type="ORF">FM125_07125</name>
</gene>
<keyword evidence="6 10" id="KW-1278">Translocase</keyword>
<sequence>MKATASIFWTIGTFFVIVGTVYGFWVKWTEWAGIPAIYALGAMSLMIAWYVQATDKRFKQGPADDEDGEIVSYFGTYGTFAPWSWWPLPLATACALVALGLAIDWWIFIAGAALAAFGTAGWVYEFSRGKYAH</sequence>
<dbReference type="PIRSF" id="PIRSF017385">
    <property type="entry name" value="CtaF"/>
    <property type="match status" value="1"/>
</dbReference>
<evidence type="ECO:0000256" key="10">
    <source>
        <dbReference type="PIRNR" id="PIRNR017385"/>
    </source>
</evidence>
<evidence type="ECO:0000313" key="12">
    <source>
        <dbReference type="EMBL" id="SJN28404.1"/>
    </source>
</evidence>
<keyword evidence="4 10" id="KW-1003">Cell membrane</keyword>
<feature type="transmembrane region" description="Helical" evidence="11">
    <location>
        <begin position="105"/>
        <end position="124"/>
    </location>
</feature>
<dbReference type="InterPro" id="IPR021050">
    <property type="entry name" value="Cyt_c_oxidase_su4_actinobac"/>
</dbReference>
<comment type="catalytic activity">
    <reaction evidence="9 10">
        <text>4 Fe(II)-[cytochrome c] + O2 + 8 H(+)(in) = 4 Fe(III)-[cytochrome c] + 2 H2O + 4 H(+)(out)</text>
        <dbReference type="Rhea" id="RHEA:11436"/>
        <dbReference type="Rhea" id="RHEA-COMP:10350"/>
        <dbReference type="Rhea" id="RHEA-COMP:14399"/>
        <dbReference type="ChEBI" id="CHEBI:15377"/>
        <dbReference type="ChEBI" id="CHEBI:15378"/>
        <dbReference type="ChEBI" id="CHEBI:15379"/>
        <dbReference type="ChEBI" id="CHEBI:29033"/>
        <dbReference type="ChEBI" id="CHEBI:29034"/>
        <dbReference type="EC" id="7.1.1.9"/>
    </reaction>
</comment>
<keyword evidence="5 11" id="KW-0812">Transmembrane</keyword>
<comment type="subunit">
    <text evidence="10">Associates with subunits I, II and III to form cytochrome c oxidase.</text>
</comment>
<dbReference type="EMBL" id="FUKP01000047">
    <property type="protein sequence ID" value="SJN28404.1"/>
    <property type="molecule type" value="Genomic_DNA"/>
</dbReference>
<feature type="transmembrane region" description="Helical" evidence="11">
    <location>
        <begin position="31"/>
        <end position="51"/>
    </location>
</feature>
<evidence type="ECO:0000256" key="4">
    <source>
        <dbReference type="ARBA" id="ARBA00022475"/>
    </source>
</evidence>
<organism evidence="12 13">
    <name type="scientific">Micrococcus lylae</name>
    <dbReference type="NCBI Taxonomy" id="1273"/>
    <lineage>
        <taxon>Bacteria</taxon>
        <taxon>Bacillati</taxon>
        <taxon>Actinomycetota</taxon>
        <taxon>Actinomycetes</taxon>
        <taxon>Micrococcales</taxon>
        <taxon>Micrococcaceae</taxon>
        <taxon>Micrococcus</taxon>
    </lineage>
</organism>
<evidence type="ECO:0000256" key="5">
    <source>
        <dbReference type="ARBA" id="ARBA00022692"/>
    </source>
</evidence>
<dbReference type="EC" id="7.1.1.9" evidence="10"/>
<dbReference type="RefSeq" id="WP_087134108.1">
    <property type="nucleotide sequence ID" value="NZ_FUKP01000047.1"/>
</dbReference>
<evidence type="ECO:0000256" key="2">
    <source>
        <dbReference type="ARBA" id="ARBA00004651"/>
    </source>
</evidence>
<evidence type="ECO:0000256" key="7">
    <source>
        <dbReference type="ARBA" id="ARBA00022989"/>
    </source>
</evidence>
<evidence type="ECO:0000256" key="6">
    <source>
        <dbReference type="ARBA" id="ARBA00022967"/>
    </source>
</evidence>
<keyword evidence="7 11" id="KW-1133">Transmembrane helix</keyword>